<gene>
    <name evidence="1" type="ORF">EZ444_11795</name>
</gene>
<dbReference type="AlphaFoldDB" id="A0A4R0NDQ2"/>
<comment type="caution">
    <text evidence="1">The sequence shown here is derived from an EMBL/GenBank/DDBJ whole genome shotgun (WGS) entry which is preliminary data.</text>
</comment>
<dbReference type="RefSeq" id="WP_131609012.1">
    <property type="nucleotide sequence ID" value="NZ_SJSM01000005.1"/>
</dbReference>
<accession>A0A4R0NDQ2</accession>
<protein>
    <submittedName>
        <fullName evidence="1">Uncharacterized protein</fullName>
    </submittedName>
</protein>
<evidence type="ECO:0000313" key="2">
    <source>
        <dbReference type="Proteomes" id="UP000291117"/>
    </source>
</evidence>
<keyword evidence="2" id="KW-1185">Reference proteome</keyword>
<dbReference type="Pfam" id="PF19781">
    <property type="entry name" value="DUF6266"/>
    <property type="match status" value="1"/>
</dbReference>
<dbReference type="InterPro" id="IPR046233">
    <property type="entry name" value="DUF6266"/>
</dbReference>
<dbReference type="EMBL" id="SJSM01000005">
    <property type="protein sequence ID" value="TCC96644.1"/>
    <property type="molecule type" value="Genomic_DNA"/>
</dbReference>
<dbReference type="Proteomes" id="UP000291117">
    <property type="component" value="Unassembled WGS sequence"/>
</dbReference>
<dbReference type="OrthoDB" id="648163at2"/>
<name>A0A4R0NDQ2_9SPHI</name>
<reference evidence="1 2" key="1">
    <citation type="submission" date="2019-02" db="EMBL/GenBank/DDBJ databases">
        <title>Pedobacter sp. RP-3-8 sp. nov., isolated from Arctic soil.</title>
        <authorList>
            <person name="Dahal R.H."/>
        </authorList>
    </citation>
    <scope>NUCLEOTIDE SEQUENCE [LARGE SCALE GENOMIC DNA]</scope>
    <source>
        <strain evidence="1 2">RP-3-8</strain>
    </source>
</reference>
<sequence>MAILKNGILGGVKGKIANVVSYALNGQEIIRAIGENKKPLTNKQLNNKLQMKVIMEFLKSMDTLLETGFNPKAEGTTKNYHNLAIAYNKPHALKGFYPDVEVDYAKVVISAGNLPQPINPTVEFVAEGLKFSWNVEGISWPYSRDQVMLLAYAPESNTHEFKNTGARRIKGCDILQITPEMRNEPLEVYISFVSDDRKNAADSLYLGRIMRL</sequence>
<proteinExistence type="predicted"/>
<evidence type="ECO:0000313" key="1">
    <source>
        <dbReference type="EMBL" id="TCC96644.1"/>
    </source>
</evidence>
<organism evidence="1 2">
    <name type="scientific">Pedobacter hiemivivus</name>
    <dbReference type="NCBI Taxonomy" id="2530454"/>
    <lineage>
        <taxon>Bacteria</taxon>
        <taxon>Pseudomonadati</taxon>
        <taxon>Bacteroidota</taxon>
        <taxon>Sphingobacteriia</taxon>
        <taxon>Sphingobacteriales</taxon>
        <taxon>Sphingobacteriaceae</taxon>
        <taxon>Pedobacter</taxon>
    </lineage>
</organism>